<dbReference type="EMBL" id="JAPWTK010000110">
    <property type="protein sequence ID" value="KAJ8949775.1"/>
    <property type="molecule type" value="Genomic_DNA"/>
</dbReference>
<proteinExistence type="predicted"/>
<reference evidence="2" key="1">
    <citation type="journal article" date="2023" name="Insect Mol. Biol.">
        <title>Genome sequencing provides insights into the evolution of gene families encoding plant cell wall-degrading enzymes in longhorned beetles.</title>
        <authorList>
            <person name="Shin N.R."/>
            <person name="Okamura Y."/>
            <person name="Kirsch R."/>
            <person name="Pauchet Y."/>
        </authorList>
    </citation>
    <scope>NUCLEOTIDE SEQUENCE</scope>
    <source>
        <strain evidence="2">AMC_N1</strain>
    </source>
</reference>
<sequence length="129" mass="13436">MDGNTPKCVDDHSQRGYAGYDTHNQNTLGQQDSSGSNPSGSNLYPSIPRGETTPRPNVNYQPVSGGGYQGGQIGSGYPGQGGQSQGGYRPGYPGGYPQQQGGYPQQPGGYPQQTGGYPQGGYQQGGYPQ</sequence>
<keyword evidence="3" id="KW-1185">Reference proteome</keyword>
<name>A0AAV8YDK1_9CUCU</name>
<feature type="compositionally biased region" description="Gly residues" evidence="1">
    <location>
        <begin position="64"/>
        <end position="94"/>
    </location>
</feature>
<evidence type="ECO:0000256" key="1">
    <source>
        <dbReference type="SAM" id="MobiDB-lite"/>
    </source>
</evidence>
<dbReference type="AlphaFoldDB" id="A0AAV8YDK1"/>
<feature type="compositionally biased region" description="Polar residues" evidence="1">
    <location>
        <begin position="22"/>
        <end position="44"/>
    </location>
</feature>
<feature type="region of interest" description="Disordered" evidence="1">
    <location>
        <begin position="1"/>
        <end position="129"/>
    </location>
</feature>
<organism evidence="2 3">
    <name type="scientific">Aromia moschata</name>
    <dbReference type="NCBI Taxonomy" id="1265417"/>
    <lineage>
        <taxon>Eukaryota</taxon>
        <taxon>Metazoa</taxon>
        <taxon>Ecdysozoa</taxon>
        <taxon>Arthropoda</taxon>
        <taxon>Hexapoda</taxon>
        <taxon>Insecta</taxon>
        <taxon>Pterygota</taxon>
        <taxon>Neoptera</taxon>
        <taxon>Endopterygota</taxon>
        <taxon>Coleoptera</taxon>
        <taxon>Polyphaga</taxon>
        <taxon>Cucujiformia</taxon>
        <taxon>Chrysomeloidea</taxon>
        <taxon>Cerambycidae</taxon>
        <taxon>Cerambycinae</taxon>
        <taxon>Callichromatini</taxon>
        <taxon>Aromia</taxon>
    </lineage>
</organism>
<gene>
    <name evidence="2" type="ORF">NQ318_019004</name>
</gene>
<dbReference type="Proteomes" id="UP001162162">
    <property type="component" value="Unassembled WGS sequence"/>
</dbReference>
<feature type="non-terminal residue" evidence="2">
    <location>
        <position position="129"/>
    </location>
</feature>
<protein>
    <submittedName>
        <fullName evidence="2">Uncharacterized protein</fullName>
    </submittedName>
</protein>
<evidence type="ECO:0000313" key="3">
    <source>
        <dbReference type="Proteomes" id="UP001162162"/>
    </source>
</evidence>
<accession>A0AAV8YDK1</accession>
<comment type="caution">
    <text evidence="2">The sequence shown here is derived from an EMBL/GenBank/DDBJ whole genome shotgun (WGS) entry which is preliminary data.</text>
</comment>
<feature type="compositionally biased region" description="Gly residues" evidence="1">
    <location>
        <begin position="117"/>
        <end position="129"/>
    </location>
</feature>
<evidence type="ECO:0000313" key="2">
    <source>
        <dbReference type="EMBL" id="KAJ8949775.1"/>
    </source>
</evidence>
<feature type="compositionally biased region" description="Low complexity" evidence="1">
    <location>
        <begin position="95"/>
        <end position="116"/>
    </location>
</feature>